<evidence type="ECO:0000256" key="1">
    <source>
        <dbReference type="SAM" id="Phobius"/>
    </source>
</evidence>
<sequence>MDFALKGHFRKFAIAHIELSHLFTIFTFAVVNLAVLSLSRLLLSTWQAEHFAASGDLSQVLLGGLRIDISTICYAMFPALALQFVYAIKPSHLNIKIVSKYYLLAISLLVTLLELITPLFFDYHAIRPSFATNTGRALFSSLLQGHVLELVVDVVTLFLLARVLSSLFDFTWQLKFEGSNHSHFGFALFLLALAVLGARGSLVHEPIDPSSVAFSSDPMLNQLSLNSAYSLGEPWFH</sequence>
<gene>
    <name evidence="2" type="ORF">SAMN04488136_12045</name>
</gene>
<feature type="transmembrane region" description="Helical" evidence="1">
    <location>
        <begin position="63"/>
        <end position="89"/>
    </location>
</feature>
<feature type="transmembrane region" description="Helical" evidence="1">
    <location>
        <begin position="184"/>
        <end position="202"/>
    </location>
</feature>
<accession>A0A1G8DKN0</accession>
<reference evidence="2 3" key="1">
    <citation type="submission" date="2016-10" db="EMBL/GenBank/DDBJ databases">
        <authorList>
            <person name="de Groot N.N."/>
        </authorList>
    </citation>
    <scope>NUCLEOTIDE SEQUENCE [LARGE SCALE GENOMIC DNA]</scope>
    <source>
        <strain evidence="2 3">CGMCC 1.10228</strain>
    </source>
</reference>
<dbReference type="STRING" id="861298.SAMN04488136_12045"/>
<feature type="transmembrane region" description="Helical" evidence="1">
    <location>
        <begin position="101"/>
        <end position="121"/>
    </location>
</feature>
<feature type="transmembrane region" description="Helical" evidence="1">
    <location>
        <begin position="141"/>
        <end position="164"/>
    </location>
</feature>
<keyword evidence="3" id="KW-1185">Reference proteome</keyword>
<keyword evidence="1" id="KW-0812">Transmembrane</keyword>
<evidence type="ECO:0000313" key="3">
    <source>
        <dbReference type="Proteomes" id="UP000198854"/>
    </source>
</evidence>
<dbReference type="Proteomes" id="UP000198854">
    <property type="component" value="Unassembled WGS sequence"/>
</dbReference>
<dbReference type="AlphaFoldDB" id="A0A1G8DKN0"/>
<dbReference type="EMBL" id="FNDD01000020">
    <property type="protein sequence ID" value="SDH58253.1"/>
    <property type="molecule type" value="Genomic_DNA"/>
</dbReference>
<proteinExistence type="predicted"/>
<keyword evidence="1" id="KW-0472">Membrane</keyword>
<name>A0A1G8DKN0_9VIBR</name>
<protein>
    <submittedName>
        <fullName evidence="2">Uncharacterized protein</fullName>
    </submittedName>
</protein>
<keyword evidence="1" id="KW-1133">Transmembrane helix</keyword>
<dbReference type="RefSeq" id="WP_093276056.1">
    <property type="nucleotide sequence ID" value="NZ_FNDD01000020.1"/>
</dbReference>
<organism evidence="2 3">
    <name type="scientific">Vibrio xiamenensis</name>
    <dbReference type="NCBI Taxonomy" id="861298"/>
    <lineage>
        <taxon>Bacteria</taxon>
        <taxon>Pseudomonadati</taxon>
        <taxon>Pseudomonadota</taxon>
        <taxon>Gammaproteobacteria</taxon>
        <taxon>Vibrionales</taxon>
        <taxon>Vibrionaceae</taxon>
        <taxon>Vibrio</taxon>
    </lineage>
</organism>
<feature type="transmembrane region" description="Helical" evidence="1">
    <location>
        <begin position="21"/>
        <end position="43"/>
    </location>
</feature>
<evidence type="ECO:0000313" key="2">
    <source>
        <dbReference type="EMBL" id="SDH58253.1"/>
    </source>
</evidence>